<dbReference type="Gene3D" id="3.30.70.270">
    <property type="match status" value="2"/>
</dbReference>
<dbReference type="EC" id="3.6.4.12" evidence="3"/>
<keyword evidence="5" id="KW-0808">Transferase</keyword>
<dbReference type="SUPFAM" id="SSF52540">
    <property type="entry name" value="P-loop containing nucleoside triphosphate hydrolases"/>
    <property type="match status" value="1"/>
</dbReference>
<organism evidence="27 28">
    <name type="scientific">Chara braunii</name>
    <name type="common">Braun's stonewort</name>
    <dbReference type="NCBI Taxonomy" id="69332"/>
    <lineage>
        <taxon>Eukaryota</taxon>
        <taxon>Viridiplantae</taxon>
        <taxon>Streptophyta</taxon>
        <taxon>Charophyceae</taxon>
        <taxon>Charales</taxon>
        <taxon>Characeae</taxon>
        <taxon>Chara</taxon>
    </lineage>
</organism>
<feature type="domain" description="Integrase catalytic" evidence="26">
    <location>
        <begin position="17"/>
        <end position="178"/>
    </location>
</feature>
<evidence type="ECO:0000313" key="27">
    <source>
        <dbReference type="EMBL" id="GBG76108.1"/>
    </source>
</evidence>
<evidence type="ECO:0000256" key="14">
    <source>
        <dbReference type="ARBA" id="ARBA00022918"/>
    </source>
</evidence>
<gene>
    <name evidence="27" type="ORF">CBR_g21768</name>
</gene>
<keyword evidence="12" id="KW-0347">Helicase</keyword>
<evidence type="ECO:0000256" key="15">
    <source>
        <dbReference type="ARBA" id="ARBA00023125"/>
    </source>
</evidence>
<evidence type="ECO:0000256" key="23">
    <source>
        <dbReference type="SAM" id="MobiDB-lite"/>
    </source>
</evidence>
<evidence type="ECO:0000256" key="13">
    <source>
        <dbReference type="ARBA" id="ARBA00022840"/>
    </source>
</evidence>
<dbReference type="InterPro" id="IPR041588">
    <property type="entry name" value="Integrase_H2C2"/>
</dbReference>
<evidence type="ECO:0000256" key="7">
    <source>
        <dbReference type="ARBA" id="ARBA00022722"/>
    </source>
</evidence>
<dbReference type="InterPro" id="IPR033762">
    <property type="entry name" value="MCM_OB"/>
</dbReference>
<keyword evidence="10" id="KW-0227">DNA damage</keyword>
<comment type="subcellular location">
    <subcellularLocation>
        <location evidence="1">Nucleus</location>
    </subcellularLocation>
</comment>
<dbReference type="Proteomes" id="UP000265515">
    <property type="component" value="Unassembled WGS sequence"/>
</dbReference>
<evidence type="ECO:0000256" key="21">
    <source>
        <dbReference type="ARBA" id="ARBA00069556"/>
    </source>
</evidence>
<comment type="caution">
    <text evidence="27">The sequence shown here is derived from an EMBL/GenBank/DDBJ whole genome shotgun (WGS) entry which is preliminary data.</text>
</comment>
<dbReference type="Pfam" id="PF17207">
    <property type="entry name" value="MCM_OB"/>
    <property type="match status" value="1"/>
</dbReference>
<dbReference type="Gene3D" id="2.20.28.10">
    <property type="match status" value="1"/>
</dbReference>
<dbReference type="FunFam" id="3.10.10.10:FF:000007">
    <property type="entry name" value="Retrovirus-related Pol polyprotein from transposon 17.6-like Protein"/>
    <property type="match status" value="1"/>
</dbReference>
<dbReference type="EMBL" id="BFEA01000237">
    <property type="protein sequence ID" value="GBG76108.1"/>
    <property type="molecule type" value="Genomic_DNA"/>
</dbReference>
<keyword evidence="28" id="KW-1185">Reference proteome</keyword>
<dbReference type="InterPro" id="IPR031327">
    <property type="entry name" value="MCM"/>
</dbReference>
<evidence type="ECO:0000259" key="25">
    <source>
        <dbReference type="PROSITE" id="PS50878"/>
    </source>
</evidence>
<keyword evidence="9" id="KW-0255">Endonuclease</keyword>
<dbReference type="InterPro" id="IPR027417">
    <property type="entry name" value="P-loop_NTPase"/>
</dbReference>
<dbReference type="InterPro" id="IPR012340">
    <property type="entry name" value="NA-bd_OB-fold"/>
</dbReference>
<dbReference type="InterPro" id="IPR021109">
    <property type="entry name" value="Peptidase_aspartic_dom_sf"/>
</dbReference>
<dbReference type="FunFam" id="3.30.420.10:FF:000032">
    <property type="entry name" value="Retrovirus-related Pol polyprotein from transposon 297-like Protein"/>
    <property type="match status" value="2"/>
</dbReference>
<dbReference type="Pfam" id="PF17921">
    <property type="entry name" value="Integrase_H2C2"/>
    <property type="match status" value="2"/>
</dbReference>
<keyword evidence="22" id="KW-0175">Coiled coil</keyword>
<evidence type="ECO:0000256" key="5">
    <source>
        <dbReference type="ARBA" id="ARBA00022679"/>
    </source>
</evidence>
<dbReference type="SUPFAM" id="SSF50249">
    <property type="entry name" value="Nucleic acid-binding proteins"/>
    <property type="match status" value="1"/>
</dbReference>
<dbReference type="Gene3D" id="3.10.20.370">
    <property type="match status" value="1"/>
</dbReference>
<dbReference type="InterPro" id="IPR001584">
    <property type="entry name" value="Integrase_cat-core"/>
</dbReference>
<feature type="region of interest" description="Disordered" evidence="23">
    <location>
        <begin position="1893"/>
        <end position="1917"/>
    </location>
</feature>
<dbReference type="Gene3D" id="2.40.70.10">
    <property type="entry name" value="Acid Proteases"/>
    <property type="match status" value="2"/>
</dbReference>
<dbReference type="FunFam" id="1.10.340.70:FF:000001">
    <property type="entry name" value="Retrovirus-related Pol polyprotein from transposon gypsy-like Protein"/>
    <property type="match status" value="1"/>
</dbReference>
<dbReference type="Gene3D" id="1.10.340.70">
    <property type="match status" value="2"/>
</dbReference>
<feature type="region of interest" description="Disordered" evidence="23">
    <location>
        <begin position="780"/>
        <end position="839"/>
    </location>
</feature>
<dbReference type="GO" id="GO:0000724">
    <property type="term" value="P:double-strand break repair via homologous recombination"/>
    <property type="evidence" value="ECO:0007669"/>
    <property type="project" value="UniProtKB-ARBA"/>
</dbReference>
<dbReference type="CDD" id="cd09274">
    <property type="entry name" value="RNase_HI_RT_Ty3"/>
    <property type="match status" value="1"/>
</dbReference>
<dbReference type="CDD" id="cd00303">
    <property type="entry name" value="retropepsin_like"/>
    <property type="match status" value="2"/>
</dbReference>
<accession>A0A388L1I0</accession>
<dbReference type="Gene3D" id="2.40.50.140">
    <property type="entry name" value="Nucleic acid-binding proteins"/>
    <property type="match status" value="1"/>
</dbReference>
<dbReference type="SUPFAM" id="SSF53098">
    <property type="entry name" value="Ribonuclease H-like"/>
    <property type="match status" value="2"/>
</dbReference>
<feature type="region of interest" description="Disordered" evidence="23">
    <location>
        <begin position="2681"/>
        <end position="2709"/>
    </location>
</feature>
<dbReference type="PANTHER" id="PTHR37984:SF5">
    <property type="entry name" value="PROTEIN NYNRIN-LIKE"/>
    <property type="match status" value="1"/>
</dbReference>
<dbReference type="FunFam" id="2.20.28.10:FF:000007">
    <property type="entry name" value="DNA helicase MCM8 isoform X1"/>
    <property type="match status" value="1"/>
</dbReference>
<dbReference type="InterPro" id="IPR043502">
    <property type="entry name" value="DNA/RNA_pol_sf"/>
</dbReference>
<name>A0A388L1I0_CHABU</name>
<sequence>MKSSRQKPYGLLHPLPIPDGPGKSLSIDFMDMGKKSRNGYSQVMVIIDHFSKFLNLIPLPPHGPTDVVIKEFHKRYILQYGPPKTLVSDRDTRFISADWKEFTSQIYDIKFKMTYDRHPEANGLAEEVNQTVIQLFRALIVPDQNSWDEELLIVQGLYNNSIHSSTGMTPNRLHLGWQIRNPLSYLFPDPPHLASQAIALSLIVCSKSLSHLWKGDAVNLEGSIYYLPIDFDDFQRCCAVKELFAALDVAPLEALLCMGGAAYEVLFCGGASSSKNAQYPGKINIRPYNLVESALALKFLKANSLGRIVSVRGSVVRMSVIKPLVTCLSFNCAKCGAVTVQIFEDGKYSVPTSCSLEGCKCKTFHPSRPSVHAIDFQKIRLQEVVSNDAHEEGRIPRTVECELKEDLVDSCLPGDIVTVCGIVKVLNGEADAASADESHKPFFQKLYDDAVQREREAAAAARAADIADQVALLRIPEANADWFQEELAAAVAALVRLRTLENLESRMTALEQRNEELQAKVISLEQSQLSASRPPNPRSAVVPVSQSNTALIVRSSGTMASAGTGANSSSSSTGSSVLVMVPNAGTSAQNATVLTGVQHNGPMVDKRAAMLPSKYDGKADITSWISSMRSYFEVMRTAQEDGSMVMGTNTEPVVRNHIELQAVAAGYAHIDLTDWLKVTPVRVLEDLLLDRYQDKHAALKARLKLEALKGQTWRSSMQALQQHLTSLFTTPDLGMTDVSCMDVVMGVAPKVYLSLLALKDHATWRELMKDLVDLEAKDLSRRKKAPAAGGKPQRKRFGSSNQLALHDHREAEDQSYADDLSLDDDLEPDSDTGCSASAIECDRNDDEKLNAFRKTASNKGPNRGSGKGTVLHLPKNAKILEKPEDASTKPWEALRISQKEWERRSKLRICLHCQKPGHAVQDCYRAREAGQSVAGPSEEPGADQQRALEAQTNADSKADAVQVLYTEPWEESKEVDLHAHMEHWLQLKQQRRVQGSVELTFFKLLINRRYIHVLIDSGSTTNFFSPNGISKAGLGMKQVELQNPCRTQVGNQEVVTSTHVVKGVRITFDKDRTVTHERNFYVLDKCPFDAVMGLGWLKAHCLRTTWADNQFVVLDAKGNEGTVLLDETRESPVTLLSANKFCRSVRRRKEVKHKIEIIEGSVPPKGCVYRMGQGELEELRRQIDDMIDRGWIRPSESEFGAPVLFVPKKGGKLRMCIDYRGLNQITGKNAYPLPRIDDLLDAAGGCKVFSKIDLKSGYHQIEVDPSDQHKTAFKTRDGLYEFIVMPFGLTNAPATFQCLMDKVLRHQLNRFVVVYLDDILIFSKSMDEHVKHLEEVLQVLKEAQLHLNLEKSEFGRDSVIYLGHRLSANGLEPEATKVEVIRNWPQPANVRELRSFLGLASYYRKFVPRFSVIAHPLSRLTSKNVAYVWCDKCETAFQALKEALVSHPVLRIADPNLTFVVTTDVSQFGIGAVMQQDDGDGLRPLEYYSKRMPSHKVATSMYMRELYALREALAHWKHYLLGRHFKVYSDHQTLQWIQTQSELSPTLTRWLHDIDVYSFELKHKKGCYNRVADALSRHPEFLTCLVGSYDLRRKLKEDLIEHTAKDPDLSPILEQLKADPNSQPDFHECEGLVFCRYGKFDRLCVPNHAPLRTHFLDLAHGRSGHFGFEKTYGSLLQQFDWPGMKGSAQKFIAECQLCQRIKVHRHKPYGLLRPLPIPDGPGESIFIDFTDMGKVSEAGNSHVMVIVDRFSKFLNLIPLPPHAPIELVIEEFHQQYILKFGVPKTIVSDRDTRFISKDWKDFTSQIYDIKLNRTSGRHPEANGLAEEINQTVIRLLRALIVPDQNTWDKELHKVKGLYNNKLHSLCNWRRGSKKNKCLFDLCIEAVSLVNSRNQDPQAKDTKANHLDGEEEAAANTPDVRWRKQFHRRQVIRLGQNELNGPILKSGGPLNGGPDGRSVTGCTAGMRPGDYPRGLVITMVEDGIIIGRVPAPLMDAEAEVVDLHVFIAKIDREFKTQRYDDIDAPLLYVRIQIGEATCSALIDCGASRNYISQDFMVRAGLGPRVRRKSQPTQVTLADGHTHKSIDRCIDAIPVYFAPHASEAVSFDILDTKFDMILGMSWLRSEDHPVNFFNRTVHVRDRNGVLVSCTVPLPHPSISCHVVSAASMRASIIRDDIEEMGVCFLHALPPHDASSTDSPSDPRITELQRHFIWAYQSDPDFGTLYAQLSSDHPPASHFRIADGYLLLHSRGKDLLCVPRDRRLRTRLLGEYHDSRLAGHFGVDRTIARLRQRFRWPDLITDVTRYCDSCEVCRRSKPRNRNPYGELHPMPIPREPGLSIAMDVTGPFPRDRLGYNGILTVVDRLKGLARSDIFLGEDGGDDGVVSADGEVLPVEVRSPDCEDVNHDEEFLLVGGVIHLRGKELLACEGDRVFARWSLGVSGRVLNGGGLGGVAGEMLGQYGSDGEVGVVSGDIEMASGVGDLEDRGRGDGLLERIVIGDSQPVEVRPALRTHESVMKLPVAPMSRRARNLVVDAPRVAAMNLRWKRDELAVEMMVLRRRCSLRKRTSQSCRACSSTTSEKVIVDGFGRRVEEHEAVGGVWDAWEPSGGGGVAREGGGKRIVDVKWAIGGTEDATDGWADRCDVDAGSVSWGLCVVDLAVVLKEVVGGELWHCGVNPGGGLGIGGTDGGDGGGGHDGSGEGGVLDAPDGGGGGGNGTMVEVDGLVDVVVEVVGVEEVGGGVLLEAAVEEGVVCAVEDGVVCAVEEGVVCAVVTTMMEGMVPSIMVTRSHMDDMLAFMSSREAVTKVRRVLTAIALALVGGVQKHVGDNDRVPVRGDLHVLVVGDPGLGKSQLLQAAAAIAPRGIYVCGNTTSTVGLTVAVVRDSMTGDYAFEAVVGSSTGVEQRCGEEEHPVLHLGYGGGARVGGGGRRGLGDGSARGTYLAMVDAIFITLVRGASGSPPLRYCYIK</sequence>
<dbReference type="Gene3D" id="3.10.10.10">
    <property type="entry name" value="HIV Type 1 Reverse Transcriptase, subunit A, domain 1"/>
    <property type="match status" value="1"/>
</dbReference>
<dbReference type="GO" id="GO:0006508">
    <property type="term" value="P:proteolysis"/>
    <property type="evidence" value="ECO:0007669"/>
    <property type="project" value="UniProtKB-KW"/>
</dbReference>
<dbReference type="SMART" id="SM00350">
    <property type="entry name" value="MCM"/>
    <property type="match status" value="1"/>
</dbReference>
<evidence type="ECO:0000259" key="24">
    <source>
        <dbReference type="PROSITE" id="PS50051"/>
    </source>
</evidence>
<reference evidence="27 28" key="1">
    <citation type="journal article" date="2018" name="Cell">
        <title>The Chara Genome: Secondary Complexity and Implications for Plant Terrestrialization.</title>
        <authorList>
            <person name="Nishiyama T."/>
            <person name="Sakayama H."/>
            <person name="Vries J.D."/>
            <person name="Buschmann H."/>
            <person name="Saint-Marcoux D."/>
            <person name="Ullrich K.K."/>
            <person name="Haas F.B."/>
            <person name="Vanderstraeten L."/>
            <person name="Becker D."/>
            <person name="Lang D."/>
            <person name="Vosolsobe S."/>
            <person name="Rombauts S."/>
            <person name="Wilhelmsson P.K.I."/>
            <person name="Janitza P."/>
            <person name="Kern R."/>
            <person name="Heyl A."/>
            <person name="Rumpler F."/>
            <person name="Villalobos L.I.A.C."/>
            <person name="Clay J.M."/>
            <person name="Skokan R."/>
            <person name="Toyoda A."/>
            <person name="Suzuki Y."/>
            <person name="Kagoshima H."/>
            <person name="Schijlen E."/>
            <person name="Tajeshwar N."/>
            <person name="Catarino B."/>
            <person name="Hetherington A.J."/>
            <person name="Saltykova A."/>
            <person name="Bonnot C."/>
            <person name="Breuninger H."/>
            <person name="Symeonidi A."/>
            <person name="Radhakrishnan G.V."/>
            <person name="Van Nieuwerburgh F."/>
            <person name="Deforce D."/>
            <person name="Chang C."/>
            <person name="Karol K.G."/>
            <person name="Hedrich R."/>
            <person name="Ulvskov P."/>
            <person name="Glockner G."/>
            <person name="Delwiche C.F."/>
            <person name="Petrasek J."/>
            <person name="Van de Peer Y."/>
            <person name="Friml J."/>
            <person name="Beilby M."/>
            <person name="Dolan L."/>
            <person name="Kohara Y."/>
            <person name="Sugano S."/>
            <person name="Fujiyama A."/>
            <person name="Delaux P.-M."/>
            <person name="Quint M."/>
            <person name="TheiBen G."/>
            <person name="Hagemann M."/>
            <person name="Harholt J."/>
            <person name="Dunand C."/>
            <person name="Zachgo S."/>
            <person name="Langdale J."/>
            <person name="Maumus F."/>
            <person name="Straeten D.V.D."/>
            <person name="Gould S.B."/>
            <person name="Rensing S.A."/>
        </authorList>
    </citation>
    <scope>NUCLEOTIDE SEQUENCE [LARGE SCALE GENOMIC DNA]</scope>
    <source>
        <strain evidence="27 28">S276</strain>
    </source>
</reference>
<keyword evidence="7" id="KW-0540">Nuclease</keyword>
<keyword evidence="18" id="KW-0511">Multifunctional enzyme</keyword>
<evidence type="ECO:0000256" key="1">
    <source>
        <dbReference type="ARBA" id="ARBA00004123"/>
    </source>
</evidence>
<feature type="domain" description="Reverse transcriptase" evidence="25">
    <location>
        <begin position="1187"/>
        <end position="1366"/>
    </location>
</feature>
<dbReference type="InterPro" id="IPR012337">
    <property type="entry name" value="RNaseH-like_sf"/>
</dbReference>
<evidence type="ECO:0000256" key="11">
    <source>
        <dbReference type="ARBA" id="ARBA00022801"/>
    </source>
</evidence>
<comment type="similarity">
    <text evidence="2">Belongs to the MCM family.</text>
</comment>
<dbReference type="Pfam" id="PF00493">
    <property type="entry name" value="MCM"/>
    <property type="match status" value="1"/>
</dbReference>
<keyword evidence="4" id="KW-0645">Protease</keyword>
<keyword evidence="8" id="KW-0547">Nucleotide-binding</keyword>
<dbReference type="InterPro" id="IPR043128">
    <property type="entry name" value="Rev_trsase/Diguanyl_cyclase"/>
</dbReference>
<dbReference type="Gene3D" id="3.40.50.300">
    <property type="entry name" value="P-loop containing nucleotide triphosphate hydrolases"/>
    <property type="match status" value="1"/>
</dbReference>
<keyword evidence="13" id="KW-0067">ATP-binding</keyword>
<dbReference type="GO" id="GO:0008233">
    <property type="term" value="F:peptidase activity"/>
    <property type="evidence" value="ECO:0007669"/>
    <property type="project" value="UniProtKB-KW"/>
</dbReference>
<keyword evidence="14" id="KW-0695">RNA-directed DNA polymerase</keyword>
<dbReference type="PROSITE" id="PS50994">
    <property type="entry name" value="INTEGRASE"/>
    <property type="match status" value="2"/>
</dbReference>
<keyword evidence="15" id="KW-0238">DNA-binding</keyword>
<keyword evidence="17" id="KW-0539">Nucleus</keyword>
<keyword evidence="6" id="KW-0548">Nucleotidyltransferase</keyword>
<evidence type="ECO:0000259" key="26">
    <source>
        <dbReference type="PROSITE" id="PS50994"/>
    </source>
</evidence>
<evidence type="ECO:0000256" key="19">
    <source>
        <dbReference type="ARBA" id="ARBA00042306"/>
    </source>
</evidence>
<dbReference type="SUPFAM" id="SSF56672">
    <property type="entry name" value="DNA/RNA polymerases"/>
    <property type="match status" value="1"/>
</dbReference>
<dbReference type="GO" id="GO:0003678">
    <property type="term" value="F:DNA helicase activity"/>
    <property type="evidence" value="ECO:0007669"/>
    <property type="project" value="UniProtKB-EC"/>
</dbReference>
<evidence type="ECO:0000256" key="12">
    <source>
        <dbReference type="ARBA" id="ARBA00022806"/>
    </source>
</evidence>
<evidence type="ECO:0000256" key="6">
    <source>
        <dbReference type="ARBA" id="ARBA00022695"/>
    </source>
</evidence>
<dbReference type="Gramene" id="GBG76108">
    <property type="protein sequence ID" value="GBG76108"/>
    <property type="gene ID" value="CBR_g21768"/>
</dbReference>
<dbReference type="InterPro" id="IPR001208">
    <property type="entry name" value="MCM_dom"/>
</dbReference>
<dbReference type="GO" id="GO:0003677">
    <property type="term" value="F:DNA binding"/>
    <property type="evidence" value="ECO:0007669"/>
    <property type="project" value="UniProtKB-KW"/>
</dbReference>
<keyword evidence="16" id="KW-0234">DNA repair</keyword>
<dbReference type="CDD" id="cd01647">
    <property type="entry name" value="RT_LTR"/>
    <property type="match status" value="1"/>
</dbReference>
<dbReference type="Gene3D" id="3.30.420.10">
    <property type="entry name" value="Ribonuclease H-like superfamily/Ribonuclease H"/>
    <property type="match status" value="2"/>
</dbReference>
<dbReference type="PANTHER" id="PTHR37984">
    <property type="entry name" value="PROTEIN CBG26694"/>
    <property type="match status" value="1"/>
</dbReference>
<evidence type="ECO:0000256" key="10">
    <source>
        <dbReference type="ARBA" id="ARBA00022763"/>
    </source>
</evidence>
<evidence type="ECO:0000256" key="4">
    <source>
        <dbReference type="ARBA" id="ARBA00022670"/>
    </source>
</evidence>
<evidence type="ECO:0000256" key="8">
    <source>
        <dbReference type="ARBA" id="ARBA00022741"/>
    </source>
</evidence>
<dbReference type="InterPro" id="IPR050951">
    <property type="entry name" value="Retrovirus_Pol_polyprotein"/>
</dbReference>
<evidence type="ECO:0000256" key="9">
    <source>
        <dbReference type="ARBA" id="ARBA00022759"/>
    </source>
</evidence>
<evidence type="ECO:0000256" key="20">
    <source>
        <dbReference type="ARBA" id="ARBA00047995"/>
    </source>
</evidence>
<feature type="compositionally biased region" description="Acidic residues" evidence="23">
    <location>
        <begin position="813"/>
        <end position="830"/>
    </location>
</feature>
<dbReference type="FunFam" id="3.30.70.270:FF:000020">
    <property type="entry name" value="Transposon Tf2-6 polyprotein-like Protein"/>
    <property type="match status" value="1"/>
</dbReference>
<dbReference type="GO" id="GO:0003964">
    <property type="term" value="F:RNA-directed DNA polymerase activity"/>
    <property type="evidence" value="ECO:0007669"/>
    <property type="project" value="UniProtKB-KW"/>
</dbReference>
<dbReference type="Pfam" id="PF00665">
    <property type="entry name" value="rve"/>
    <property type="match status" value="2"/>
</dbReference>
<evidence type="ECO:0000256" key="3">
    <source>
        <dbReference type="ARBA" id="ARBA00012551"/>
    </source>
</evidence>
<feature type="domain" description="Integrase catalytic" evidence="26">
    <location>
        <begin position="1717"/>
        <end position="1861"/>
    </location>
</feature>
<feature type="coiled-coil region" evidence="22">
    <location>
        <begin position="500"/>
        <end position="527"/>
    </location>
</feature>
<comment type="catalytic activity">
    <reaction evidence="20">
        <text>ATP + H2O = ADP + phosphate + H(+)</text>
        <dbReference type="Rhea" id="RHEA:13065"/>
        <dbReference type="ChEBI" id="CHEBI:15377"/>
        <dbReference type="ChEBI" id="CHEBI:15378"/>
        <dbReference type="ChEBI" id="CHEBI:30616"/>
        <dbReference type="ChEBI" id="CHEBI:43474"/>
        <dbReference type="ChEBI" id="CHEBI:456216"/>
        <dbReference type="EC" id="3.6.4.12"/>
    </reaction>
</comment>
<dbReference type="Pfam" id="PF00078">
    <property type="entry name" value="RVT_1"/>
    <property type="match status" value="1"/>
</dbReference>
<dbReference type="GO" id="GO:0005634">
    <property type="term" value="C:nucleus"/>
    <property type="evidence" value="ECO:0007669"/>
    <property type="project" value="UniProtKB-SubCell"/>
</dbReference>
<dbReference type="Pfam" id="PF08284">
    <property type="entry name" value="RVP_2"/>
    <property type="match status" value="1"/>
</dbReference>
<dbReference type="InterPro" id="IPR036397">
    <property type="entry name" value="RNaseH_sf"/>
</dbReference>
<dbReference type="InterPro" id="IPR041577">
    <property type="entry name" value="RT_RNaseH_2"/>
</dbReference>
<dbReference type="InterPro" id="IPR000477">
    <property type="entry name" value="RT_dom"/>
</dbReference>
<evidence type="ECO:0000256" key="2">
    <source>
        <dbReference type="ARBA" id="ARBA00008010"/>
    </source>
</evidence>
<evidence type="ECO:0000256" key="16">
    <source>
        <dbReference type="ARBA" id="ARBA00023204"/>
    </source>
</evidence>
<evidence type="ECO:0000313" key="28">
    <source>
        <dbReference type="Proteomes" id="UP000265515"/>
    </source>
</evidence>
<evidence type="ECO:0000256" key="22">
    <source>
        <dbReference type="SAM" id="Coils"/>
    </source>
</evidence>
<feature type="domain" description="MCM C-terminal AAA(+) ATPase" evidence="24">
    <location>
        <begin position="2806"/>
        <end position="2890"/>
    </location>
</feature>
<dbReference type="SUPFAM" id="SSF50630">
    <property type="entry name" value="Acid proteases"/>
    <property type="match status" value="1"/>
</dbReference>
<dbReference type="PROSITE" id="PS50051">
    <property type="entry name" value="MCM_2"/>
    <property type="match status" value="1"/>
</dbReference>
<dbReference type="PROSITE" id="PS50878">
    <property type="entry name" value="RT_POL"/>
    <property type="match status" value="1"/>
</dbReference>
<dbReference type="GO" id="GO:0015074">
    <property type="term" value="P:DNA integration"/>
    <property type="evidence" value="ECO:0007669"/>
    <property type="project" value="InterPro"/>
</dbReference>
<keyword evidence="11" id="KW-0378">Hydrolase</keyword>
<evidence type="ECO:0000256" key="18">
    <source>
        <dbReference type="ARBA" id="ARBA00023268"/>
    </source>
</evidence>
<proteinExistence type="inferred from homology"/>
<dbReference type="Pfam" id="PF17919">
    <property type="entry name" value="RT_RNaseH_2"/>
    <property type="match status" value="1"/>
</dbReference>
<evidence type="ECO:0000256" key="17">
    <source>
        <dbReference type="ARBA" id="ARBA00023242"/>
    </source>
</evidence>
<dbReference type="Pfam" id="PF13975">
    <property type="entry name" value="gag-asp_proteas"/>
    <property type="match status" value="1"/>
</dbReference>
<protein>
    <recommendedName>
        <fullName evidence="21">Probable DNA helicase MCM8</fullName>
        <ecNumber evidence="3">3.6.4.12</ecNumber>
    </recommendedName>
    <alternativeName>
        <fullName evidence="19">Minichromosome maintenance 8</fullName>
    </alternativeName>
</protein>
<dbReference type="OrthoDB" id="422555at2759"/>
<dbReference type="GO" id="GO:0005524">
    <property type="term" value="F:ATP binding"/>
    <property type="evidence" value="ECO:0007669"/>
    <property type="project" value="UniProtKB-KW"/>
</dbReference>
<feature type="compositionally biased region" description="Basic and acidic residues" evidence="23">
    <location>
        <begin position="1897"/>
        <end position="1907"/>
    </location>
</feature>
<dbReference type="GO" id="GO:0004519">
    <property type="term" value="F:endonuclease activity"/>
    <property type="evidence" value="ECO:0007669"/>
    <property type="project" value="UniProtKB-KW"/>
</dbReference>